<evidence type="ECO:0000256" key="2">
    <source>
        <dbReference type="SAM" id="Phobius"/>
    </source>
</evidence>
<accession>A0A368T9Q7</accession>
<sequence length="84" mass="9531">MCRERRKRGEFDVPLRRRPRRGRSGRDGGAGYWEPAAYWLLYVVALAAVPLHWRSENHALAVLCGAAVLFSVRMITRTYGRGGS</sequence>
<gene>
    <name evidence="3" type="ORF">DEF24_05045</name>
</gene>
<organism evidence="3 4">
    <name type="scientific">Marinitenerispora sediminis</name>
    <dbReference type="NCBI Taxonomy" id="1931232"/>
    <lineage>
        <taxon>Bacteria</taxon>
        <taxon>Bacillati</taxon>
        <taxon>Actinomycetota</taxon>
        <taxon>Actinomycetes</taxon>
        <taxon>Streptosporangiales</taxon>
        <taxon>Nocardiopsidaceae</taxon>
        <taxon>Marinitenerispora</taxon>
    </lineage>
</organism>
<dbReference type="Proteomes" id="UP000253318">
    <property type="component" value="Unassembled WGS sequence"/>
</dbReference>
<feature type="region of interest" description="Disordered" evidence="1">
    <location>
        <begin position="1"/>
        <end position="30"/>
    </location>
</feature>
<feature type="transmembrane region" description="Helical" evidence="2">
    <location>
        <begin position="59"/>
        <end position="76"/>
    </location>
</feature>
<evidence type="ECO:0000313" key="3">
    <source>
        <dbReference type="EMBL" id="RCV61095.1"/>
    </source>
</evidence>
<keyword evidence="4" id="KW-1185">Reference proteome</keyword>
<keyword evidence="2" id="KW-1133">Transmembrane helix</keyword>
<reference evidence="3 4" key="1">
    <citation type="submission" date="2018-04" db="EMBL/GenBank/DDBJ databases">
        <title>Novel actinobacteria from marine sediment.</title>
        <authorList>
            <person name="Ng Z.Y."/>
            <person name="Tan G.Y.A."/>
        </authorList>
    </citation>
    <scope>NUCLEOTIDE SEQUENCE [LARGE SCALE GENOMIC DNA]</scope>
    <source>
        <strain evidence="3 4">TPS81</strain>
    </source>
</reference>
<keyword evidence="2" id="KW-0812">Transmembrane</keyword>
<protein>
    <submittedName>
        <fullName evidence="3">Uncharacterized protein</fullName>
    </submittedName>
</protein>
<name>A0A368T9Q7_9ACTN</name>
<proteinExistence type="predicted"/>
<dbReference type="EMBL" id="QEIN01000025">
    <property type="protein sequence ID" value="RCV61095.1"/>
    <property type="molecule type" value="Genomic_DNA"/>
</dbReference>
<comment type="caution">
    <text evidence="3">The sequence shown here is derived from an EMBL/GenBank/DDBJ whole genome shotgun (WGS) entry which is preliminary data.</text>
</comment>
<feature type="compositionally biased region" description="Basic and acidic residues" evidence="1">
    <location>
        <begin position="1"/>
        <end position="15"/>
    </location>
</feature>
<keyword evidence="2" id="KW-0472">Membrane</keyword>
<dbReference type="RefSeq" id="WP_114433198.1">
    <property type="nucleotide sequence ID" value="NZ_QEIN01000025.1"/>
</dbReference>
<evidence type="ECO:0000313" key="4">
    <source>
        <dbReference type="Proteomes" id="UP000253318"/>
    </source>
</evidence>
<evidence type="ECO:0000256" key="1">
    <source>
        <dbReference type="SAM" id="MobiDB-lite"/>
    </source>
</evidence>
<feature type="transmembrane region" description="Helical" evidence="2">
    <location>
        <begin position="36"/>
        <end position="53"/>
    </location>
</feature>
<dbReference type="AlphaFoldDB" id="A0A368T9Q7"/>